<proteinExistence type="inferred from homology"/>
<dbReference type="AlphaFoldDB" id="A0A067TUY3"/>
<feature type="region of interest" description="Disordered" evidence="6">
    <location>
        <begin position="747"/>
        <end position="831"/>
    </location>
</feature>
<keyword evidence="4" id="KW-0539">Nucleus</keyword>
<evidence type="ECO:0000256" key="1">
    <source>
        <dbReference type="ARBA" id="ARBA00023015"/>
    </source>
</evidence>
<dbReference type="OrthoDB" id="10261408at2759"/>
<dbReference type="Pfam" id="PF00172">
    <property type="entry name" value="Zn_clus"/>
    <property type="match status" value="2"/>
</dbReference>
<evidence type="ECO:0000256" key="2">
    <source>
        <dbReference type="ARBA" id="ARBA00023125"/>
    </source>
</evidence>
<dbReference type="Pfam" id="PF00735">
    <property type="entry name" value="Septin"/>
    <property type="match status" value="2"/>
</dbReference>
<dbReference type="PANTHER" id="PTHR31069">
    <property type="entry name" value="OLEATE-ACTIVATED TRANSCRIPTION FACTOR 1-RELATED"/>
    <property type="match status" value="1"/>
</dbReference>
<dbReference type="InterPro" id="IPR001138">
    <property type="entry name" value="Zn2Cys6_DnaBD"/>
</dbReference>
<evidence type="ECO:0008006" key="11">
    <source>
        <dbReference type="Google" id="ProtNLM"/>
    </source>
</evidence>
<evidence type="ECO:0000259" key="7">
    <source>
        <dbReference type="PROSITE" id="PS50048"/>
    </source>
</evidence>
<dbReference type="PROSITE" id="PS50048">
    <property type="entry name" value="ZN2_CY6_FUNGAL_2"/>
    <property type="match status" value="2"/>
</dbReference>
<protein>
    <recommendedName>
        <fullName evidence="11">Zn(2)-C6 fungal-type domain-containing protein</fullName>
    </recommendedName>
</protein>
<evidence type="ECO:0000256" key="5">
    <source>
        <dbReference type="RuleBase" id="RU004560"/>
    </source>
</evidence>
<keyword evidence="3" id="KW-0804">Transcription</keyword>
<dbReference type="PANTHER" id="PTHR31069:SF32">
    <property type="entry name" value="ARGININE METABOLISM REGULATION PROTEIN II"/>
    <property type="match status" value="1"/>
</dbReference>
<feature type="region of interest" description="Disordered" evidence="6">
    <location>
        <begin position="654"/>
        <end position="709"/>
    </location>
</feature>
<feature type="compositionally biased region" description="Polar residues" evidence="6">
    <location>
        <begin position="697"/>
        <end position="708"/>
    </location>
</feature>
<dbReference type="PRINTS" id="PR00755">
    <property type="entry name" value="AFLATOXINBRP"/>
</dbReference>
<gene>
    <name evidence="9" type="ORF">GALMADRAFT_238363</name>
</gene>
<organism evidence="9 10">
    <name type="scientific">Galerina marginata (strain CBS 339.88)</name>
    <dbReference type="NCBI Taxonomy" id="685588"/>
    <lineage>
        <taxon>Eukaryota</taxon>
        <taxon>Fungi</taxon>
        <taxon>Dikarya</taxon>
        <taxon>Basidiomycota</taxon>
        <taxon>Agaricomycotina</taxon>
        <taxon>Agaricomycetes</taxon>
        <taxon>Agaricomycetidae</taxon>
        <taxon>Agaricales</taxon>
        <taxon>Agaricineae</taxon>
        <taxon>Strophariaceae</taxon>
        <taxon>Galerina</taxon>
    </lineage>
</organism>
<dbReference type="STRING" id="685588.A0A067TUY3"/>
<feature type="domain" description="Zn(2)-C6 fungal-type" evidence="7">
    <location>
        <begin position="518"/>
        <end position="548"/>
    </location>
</feature>
<dbReference type="GO" id="GO:0003677">
    <property type="term" value="F:DNA binding"/>
    <property type="evidence" value="ECO:0007669"/>
    <property type="project" value="UniProtKB-KW"/>
</dbReference>
<dbReference type="Gene3D" id="3.40.50.300">
    <property type="entry name" value="P-loop containing nucleotide triphosphate hydrolases"/>
    <property type="match status" value="1"/>
</dbReference>
<dbReference type="GO" id="GO:0000981">
    <property type="term" value="F:DNA-binding transcription factor activity, RNA polymerase II-specific"/>
    <property type="evidence" value="ECO:0007669"/>
    <property type="project" value="InterPro"/>
</dbReference>
<dbReference type="CDD" id="cd00067">
    <property type="entry name" value="GAL4"/>
    <property type="match status" value="2"/>
</dbReference>
<dbReference type="Gene3D" id="4.10.240.10">
    <property type="entry name" value="Zn(2)-C6 fungal-type DNA-binding domain"/>
    <property type="match status" value="2"/>
</dbReference>
<evidence type="ECO:0000313" key="9">
    <source>
        <dbReference type="EMBL" id="KDR82808.1"/>
    </source>
</evidence>
<dbReference type="InterPro" id="IPR050675">
    <property type="entry name" value="OAF3"/>
</dbReference>
<feature type="compositionally biased region" description="Low complexity" evidence="6">
    <location>
        <begin position="309"/>
        <end position="319"/>
    </location>
</feature>
<dbReference type="SUPFAM" id="SSF57701">
    <property type="entry name" value="Zn2/Cys6 DNA-binding domain"/>
    <property type="match status" value="2"/>
</dbReference>
<accession>A0A067TUY3</accession>
<sequence>MNSSDHRIRHDDPDRPAHQAVAAQYPTPAGPPSHKAPDTSRPEFNLLVAGCRGGKTSFLRLLLDTSIVSPRTTKDQLASVAKFVQGCSGHTSYIRGASVDINVDLDGTGQQQVLGLTLIDTPSLDFRDEAAADRLLGETIRHIDSRFAEGMEDDWKAQSGDRYVHLCIYFLDPDQIVPPSVPGPPAPLISRARGSSFSQPDHEPVILEPPVTTNPLLSRPTLPQADIAAIRRLSGRVNVLPVIATADILSNDRLAAVKLAIRRDLAEAGIGFGIFDTDPPIPHAQDDRPPSANRPDSSNGYGGHGGPNGVVSSNTNGTPPTSPTSPPILRLPYALISPDLYSHSDGVSRRLPSRHELVQQYTPSTHYSMPSQFPRGKFVRSYRWGTLDVLDPSHSDFVSLRTAIFHHMETLQRYTQVYLFEKFRLDYNNHHQQQQQPSSRHSISHLSHIPMSRPILAIDTAPPPPAHRHPIPVQQRHDVYPGDVRNASRMPDPTPVSGTSRAAQPRPNKPRSKKITVACNFCRSRKLKCDGGRPTCSQCLKRSNPCDYMPQNKRRGTQRPRKGDDSGSESGDERSAEPDEPSLSPEIPSQPPSRRSSNVGRHPHEGYPPSLPSMSALNERREDSSAASSSRPKLESASAMITSRSYFPDNEVPHIATLPLTEPSPPTPAPMSAPNLAPIRPASDLQAAQRKRASTIPGKTSRQTTSSGPKVVACNFCRARKTKCDGAHPACASCARRQLDCNYVHDSVASNGSGQKKPRRPSTSKALTADSPRSVSPPSSRMIPTPLTGNDIHLDVRVHDEADLKRPLDFPDMRAAKKMRMDNSPAHAGIP</sequence>
<feature type="domain" description="Zn(2)-C6 fungal-type" evidence="7">
    <location>
        <begin position="713"/>
        <end position="743"/>
    </location>
</feature>
<feature type="region of interest" description="Disordered" evidence="6">
    <location>
        <begin position="530"/>
        <end position="638"/>
    </location>
</feature>
<feature type="region of interest" description="Disordered" evidence="6">
    <location>
        <begin position="1"/>
        <end position="41"/>
    </location>
</feature>
<dbReference type="PROSITE" id="PS51719">
    <property type="entry name" value="G_SEPTIN"/>
    <property type="match status" value="1"/>
</dbReference>
<keyword evidence="1" id="KW-0805">Transcription regulation</keyword>
<feature type="compositionally biased region" description="Low complexity" evidence="6">
    <location>
        <begin position="771"/>
        <end position="781"/>
    </location>
</feature>
<dbReference type="PROSITE" id="PS00463">
    <property type="entry name" value="ZN2_CY6_FUNGAL_1"/>
    <property type="match status" value="2"/>
</dbReference>
<evidence type="ECO:0000313" key="10">
    <source>
        <dbReference type="Proteomes" id="UP000027222"/>
    </source>
</evidence>
<dbReference type="InterPro" id="IPR036864">
    <property type="entry name" value="Zn2-C6_fun-type_DNA-bd_sf"/>
</dbReference>
<feature type="compositionally biased region" description="Basic and acidic residues" evidence="6">
    <location>
        <begin position="792"/>
        <end position="821"/>
    </location>
</feature>
<feature type="region of interest" description="Disordered" evidence="6">
    <location>
        <begin position="276"/>
        <end position="328"/>
    </location>
</feature>
<name>A0A067TUY3_GALM3</name>
<evidence type="ECO:0000259" key="8">
    <source>
        <dbReference type="PROSITE" id="PS51719"/>
    </source>
</evidence>
<feature type="region of interest" description="Disordered" evidence="6">
    <location>
        <begin position="456"/>
        <end position="512"/>
    </location>
</feature>
<feature type="compositionally biased region" description="Basic and acidic residues" evidence="6">
    <location>
        <begin position="1"/>
        <end position="17"/>
    </location>
</feature>
<dbReference type="HOGENOM" id="CLU_017509_0_0_1"/>
<dbReference type="GO" id="GO:0005525">
    <property type="term" value="F:GTP binding"/>
    <property type="evidence" value="ECO:0007669"/>
    <property type="project" value="UniProtKB-KW"/>
</dbReference>
<evidence type="ECO:0000256" key="3">
    <source>
        <dbReference type="ARBA" id="ARBA00023163"/>
    </source>
</evidence>
<dbReference type="EMBL" id="KL142369">
    <property type="protein sequence ID" value="KDR82808.1"/>
    <property type="molecule type" value="Genomic_DNA"/>
</dbReference>
<keyword evidence="2" id="KW-0238">DNA-binding</keyword>
<feature type="compositionally biased region" description="Pro residues" evidence="6">
    <location>
        <begin position="662"/>
        <end position="671"/>
    </location>
</feature>
<feature type="compositionally biased region" description="Basic and acidic residues" evidence="6">
    <location>
        <begin position="561"/>
        <end position="577"/>
    </location>
</feature>
<dbReference type="GO" id="GO:0008270">
    <property type="term" value="F:zinc ion binding"/>
    <property type="evidence" value="ECO:0007669"/>
    <property type="project" value="InterPro"/>
</dbReference>
<keyword evidence="5" id="KW-0342">GTP-binding</keyword>
<evidence type="ECO:0000256" key="4">
    <source>
        <dbReference type="ARBA" id="ARBA00023242"/>
    </source>
</evidence>
<dbReference type="Proteomes" id="UP000027222">
    <property type="component" value="Unassembled WGS sequence"/>
</dbReference>
<feature type="domain" description="Septin-type G" evidence="8">
    <location>
        <begin position="40"/>
        <end position="430"/>
    </location>
</feature>
<keyword evidence="10" id="KW-1185">Reference proteome</keyword>
<dbReference type="InterPro" id="IPR027417">
    <property type="entry name" value="P-loop_NTPase"/>
</dbReference>
<keyword evidence="5" id="KW-0547">Nucleotide-binding</keyword>
<comment type="similarity">
    <text evidence="5">Belongs to the TRAFAC class TrmE-Era-EngA-EngB-Septin-like GTPase superfamily. Septin GTPase family.</text>
</comment>
<dbReference type="SMART" id="SM00066">
    <property type="entry name" value="GAL4"/>
    <property type="match status" value="2"/>
</dbReference>
<reference evidence="10" key="1">
    <citation type="journal article" date="2014" name="Proc. Natl. Acad. Sci. U.S.A.">
        <title>Extensive sampling of basidiomycete genomes demonstrates inadequacy of the white-rot/brown-rot paradigm for wood decay fungi.</title>
        <authorList>
            <person name="Riley R."/>
            <person name="Salamov A.A."/>
            <person name="Brown D.W."/>
            <person name="Nagy L.G."/>
            <person name="Floudas D."/>
            <person name="Held B.W."/>
            <person name="Levasseur A."/>
            <person name="Lombard V."/>
            <person name="Morin E."/>
            <person name="Otillar R."/>
            <person name="Lindquist E.A."/>
            <person name="Sun H."/>
            <person name="LaButti K.M."/>
            <person name="Schmutz J."/>
            <person name="Jabbour D."/>
            <person name="Luo H."/>
            <person name="Baker S.E."/>
            <person name="Pisabarro A.G."/>
            <person name="Walton J.D."/>
            <person name="Blanchette R.A."/>
            <person name="Henrissat B."/>
            <person name="Martin F."/>
            <person name="Cullen D."/>
            <person name="Hibbett D.S."/>
            <person name="Grigoriev I.V."/>
        </authorList>
    </citation>
    <scope>NUCLEOTIDE SEQUENCE [LARGE SCALE GENOMIC DNA]</scope>
    <source>
        <strain evidence="10">CBS 339.88</strain>
    </source>
</reference>
<dbReference type="InterPro" id="IPR030379">
    <property type="entry name" value="G_SEPTIN_dom"/>
</dbReference>
<evidence type="ECO:0000256" key="6">
    <source>
        <dbReference type="SAM" id="MobiDB-lite"/>
    </source>
</evidence>